<dbReference type="OrthoDB" id="277029at2759"/>
<accession>A0A9W8H839</accession>
<organism evidence="1 2">
    <name type="scientific">Coemansia interrupta</name>
    <dbReference type="NCBI Taxonomy" id="1126814"/>
    <lineage>
        <taxon>Eukaryota</taxon>
        <taxon>Fungi</taxon>
        <taxon>Fungi incertae sedis</taxon>
        <taxon>Zoopagomycota</taxon>
        <taxon>Kickxellomycotina</taxon>
        <taxon>Kickxellomycetes</taxon>
        <taxon>Kickxellales</taxon>
        <taxon>Kickxellaceae</taxon>
        <taxon>Coemansia</taxon>
    </lineage>
</organism>
<reference evidence="1" key="1">
    <citation type="submission" date="2022-07" db="EMBL/GenBank/DDBJ databases">
        <title>Phylogenomic reconstructions and comparative analyses of Kickxellomycotina fungi.</title>
        <authorList>
            <person name="Reynolds N.K."/>
            <person name="Stajich J.E."/>
            <person name="Barry K."/>
            <person name="Grigoriev I.V."/>
            <person name="Crous P."/>
            <person name="Smith M.E."/>
        </authorList>
    </citation>
    <scope>NUCLEOTIDE SEQUENCE</scope>
    <source>
        <strain evidence="1">BCRC 34489</strain>
    </source>
</reference>
<gene>
    <name evidence="1" type="primary">MAF1</name>
    <name evidence="1" type="ORF">GGI15_004624</name>
</gene>
<dbReference type="PANTHER" id="PTHR22504">
    <property type="entry name" value="REPRESSOR OF RNA POLYMERASE III TRANSCRIPTION MAF1"/>
    <property type="match status" value="1"/>
</dbReference>
<dbReference type="InterPro" id="IPR015257">
    <property type="entry name" value="Maf1"/>
</dbReference>
<dbReference type="Proteomes" id="UP001140172">
    <property type="component" value="Unassembled WGS sequence"/>
</dbReference>
<sequence length="402" mass="46366">MKYLDIEAFTAINSHLTFPTSSGDRLVAGRIETYTCKAAGADKKLYRYLEQKYQEDLEEAKELSPQQCSITNTFSPFGPLSQSASRKTLFYLIATLNASFPDYEFSSLSPDQFTKEPSPESVTKSINTTLFNSGCPSVLRTNRMWDAVNKVIDIANCDIYSYNPYEDSDPYEDNCPLWSFNYFFFNKTLKRIVFFTCRCISKIDENDVPSDEELVFGDLLDEPVETEFYPTSQHALKSMTQSVEALEDRGRPRIWDQSASHVPLPNDTEEIIEETTRPLQGIRDAMNRPHIQKSLNNNMLEIMSWDLMELLTTENEYNQHIRRFLNIIIGDDPDTAHLELVDSYNLQDVTLRDQLLQLVQESLSRSDEFLYRISESRDRIAFTIEQKTQLKNQLAKAAKQQS</sequence>
<evidence type="ECO:0000313" key="2">
    <source>
        <dbReference type="Proteomes" id="UP001140172"/>
    </source>
</evidence>
<dbReference type="Pfam" id="PF09174">
    <property type="entry name" value="Maf1"/>
    <property type="match status" value="1"/>
</dbReference>
<dbReference type="AlphaFoldDB" id="A0A9W8H839"/>
<dbReference type="PANTHER" id="PTHR22504:SF0">
    <property type="entry name" value="REPRESSOR OF RNA POLYMERASE III TRANSCRIPTION MAF1 HOMOLOG"/>
    <property type="match status" value="1"/>
</dbReference>
<comment type="caution">
    <text evidence="1">The sequence shown here is derived from an EMBL/GenBank/DDBJ whole genome shotgun (WGS) entry which is preliminary data.</text>
</comment>
<dbReference type="FunFam" id="3.40.1000.50:FF:000003">
    <property type="entry name" value="Repressor of RNA polymerase III transcription MAF1"/>
    <property type="match status" value="1"/>
</dbReference>
<dbReference type="EMBL" id="JANBUM010000442">
    <property type="protein sequence ID" value="KAJ2777085.1"/>
    <property type="molecule type" value="Genomic_DNA"/>
</dbReference>
<dbReference type="GO" id="GO:0005634">
    <property type="term" value="C:nucleus"/>
    <property type="evidence" value="ECO:0007669"/>
    <property type="project" value="TreeGrafter"/>
</dbReference>
<keyword evidence="2" id="KW-1185">Reference proteome</keyword>
<name>A0A9W8H839_9FUNG</name>
<dbReference type="Gene3D" id="3.40.1000.50">
    <property type="entry name" value="Repressor of RNA polymerase III transcription Maf1"/>
    <property type="match status" value="1"/>
</dbReference>
<dbReference type="GO" id="GO:0016480">
    <property type="term" value="P:negative regulation of transcription by RNA polymerase III"/>
    <property type="evidence" value="ECO:0007669"/>
    <property type="project" value="InterPro"/>
</dbReference>
<protein>
    <submittedName>
        <fullName evidence="1">RNA polymerase III-inhibiting protein maf1</fullName>
    </submittedName>
</protein>
<evidence type="ECO:0000313" key="1">
    <source>
        <dbReference type="EMBL" id="KAJ2777085.1"/>
    </source>
</evidence>
<dbReference type="InterPro" id="IPR038564">
    <property type="entry name" value="Maf1_sf"/>
</dbReference>
<proteinExistence type="predicted"/>
<dbReference type="GO" id="GO:0000994">
    <property type="term" value="F:RNA polymerase III core binding"/>
    <property type="evidence" value="ECO:0007669"/>
    <property type="project" value="TreeGrafter"/>
</dbReference>